<evidence type="ECO:0000313" key="1">
    <source>
        <dbReference type="Proteomes" id="UP000887576"/>
    </source>
</evidence>
<sequence>MVGLGTFYLSDTQQTIGKIPFSTTTQIGILTRGTILQVSLKMKELRILEDLDFFNLPAESLNGFRDGIKGTIESMARKLLANGIDLTLFTKKFSDYGLSNFYLEFLEEKLILLQADVDIFKLAFDNGKDETSNVPLEKFGHF</sequence>
<reference evidence="2" key="1">
    <citation type="submission" date="2022-11" db="UniProtKB">
        <authorList>
            <consortium name="WormBaseParasite"/>
        </authorList>
    </citation>
    <scope>IDENTIFICATION</scope>
</reference>
<evidence type="ECO:0000313" key="2">
    <source>
        <dbReference type="WBParaSite" id="JU765_v2.g20429.t1"/>
    </source>
</evidence>
<dbReference type="Proteomes" id="UP000887576">
    <property type="component" value="Unplaced"/>
</dbReference>
<accession>A0AC34QY42</accession>
<dbReference type="WBParaSite" id="JU765_v2.g20429.t1">
    <property type="protein sequence ID" value="JU765_v2.g20429.t1"/>
    <property type="gene ID" value="JU765_v2.g20429"/>
</dbReference>
<protein>
    <submittedName>
        <fullName evidence="2">MutS-like protein</fullName>
    </submittedName>
</protein>
<proteinExistence type="predicted"/>
<organism evidence="1 2">
    <name type="scientific">Panagrolaimus sp. JU765</name>
    <dbReference type="NCBI Taxonomy" id="591449"/>
    <lineage>
        <taxon>Eukaryota</taxon>
        <taxon>Metazoa</taxon>
        <taxon>Ecdysozoa</taxon>
        <taxon>Nematoda</taxon>
        <taxon>Chromadorea</taxon>
        <taxon>Rhabditida</taxon>
        <taxon>Tylenchina</taxon>
        <taxon>Panagrolaimomorpha</taxon>
        <taxon>Panagrolaimoidea</taxon>
        <taxon>Panagrolaimidae</taxon>
        <taxon>Panagrolaimus</taxon>
    </lineage>
</organism>
<name>A0AC34QY42_9BILA</name>